<feature type="region of interest" description="Disordered" evidence="1">
    <location>
        <begin position="103"/>
        <end position="122"/>
    </location>
</feature>
<dbReference type="Proteomes" id="UP000509327">
    <property type="component" value="Chromosome"/>
</dbReference>
<name>A0A2V4VZK6_PAEBA</name>
<dbReference type="AlphaFoldDB" id="A0A2V4VZK6"/>
<dbReference type="EMBL" id="CP054614">
    <property type="protein sequence ID" value="QKS60262.1"/>
    <property type="molecule type" value="Genomic_DNA"/>
</dbReference>
<organism evidence="2 4">
    <name type="scientific">Paenibacillus barcinonensis</name>
    <dbReference type="NCBI Taxonomy" id="198119"/>
    <lineage>
        <taxon>Bacteria</taxon>
        <taxon>Bacillati</taxon>
        <taxon>Bacillota</taxon>
        <taxon>Bacilli</taxon>
        <taxon>Bacillales</taxon>
        <taxon>Paenibacillaceae</taxon>
        <taxon>Paenibacillus</taxon>
    </lineage>
</organism>
<keyword evidence="5" id="KW-1185">Reference proteome</keyword>
<sequence length="122" mass="13849">MQDDKQHLYVSVTHNLIEQTRNESTPFEVLVDDGQLATLQDLMKVLEDGDDYALQRAPLPYKSADHDEGNAHFTNGVTMLYTFLYDHGTPETRQAIEGMNVLPKLQDTDYDDPGYEASPMNK</sequence>
<dbReference type="OrthoDB" id="2706506at2"/>
<evidence type="ECO:0000313" key="4">
    <source>
        <dbReference type="Proteomes" id="UP000247790"/>
    </source>
</evidence>
<evidence type="ECO:0000313" key="2">
    <source>
        <dbReference type="EMBL" id="PYE44335.1"/>
    </source>
</evidence>
<evidence type="ECO:0000313" key="5">
    <source>
        <dbReference type="Proteomes" id="UP000509327"/>
    </source>
</evidence>
<dbReference type="Proteomes" id="UP000247790">
    <property type="component" value="Unassembled WGS sequence"/>
</dbReference>
<evidence type="ECO:0000313" key="3">
    <source>
        <dbReference type="EMBL" id="QKS60262.1"/>
    </source>
</evidence>
<evidence type="ECO:0000256" key="1">
    <source>
        <dbReference type="SAM" id="MobiDB-lite"/>
    </source>
</evidence>
<gene>
    <name evidence="2" type="ORF">DFQ00_12444</name>
    <name evidence="3" type="ORF">HUB98_20175</name>
</gene>
<dbReference type="EMBL" id="QJSW01000024">
    <property type="protein sequence ID" value="PYE44335.1"/>
    <property type="molecule type" value="Genomic_DNA"/>
</dbReference>
<proteinExistence type="predicted"/>
<reference evidence="2 4" key="1">
    <citation type="submission" date="2018-06" db="EMBL/GenBank/DDBJ databases">
        <title>Genomic Encyclopedia of Type Strains, Phase III (KMG-III): the genomes of soil and plant-associated and newly described type strains.</title>
        <authorList>
            <person name="Whitman W."/>
        </authorList>
    </citation>
    <scope>NUCLEOTIDE SEQUENCE [LARGE SCALE GENOMIC DNA]</scope>
    <source>
        <strain evidence="2 4">CECT 7022</strain>
    </source>
</reference>
<accession>A0A2V4VZK6</accession>
<dbReference type="RefSeq" id="WP_110899047.1">
    <property type="nucleotide sequence ID" value="NZ_QJSW01000024.1"/>
</dbReference>
<protein>
    <submittedName>
        <fullName evidence="2">Uncharacterized protein</fullName>
    </submittedName>
</protein>
<reference evidence="3 5" key="2">
    <citation type="submission" date="2020-06" db="EMBL/GenBank/DDBJ databases">
        <title>Complete genome of Paenibacillus barcinonensis KACC11450.</title>
        <authorList>
            <person name="Kim M."/>
            <person name="Park Y.-J."/>
            <person name="Shin J.-H."/>
        </authorList>
    </citation>
    <scope>NUCLEOTIDE SEQUENCE [LARGE SCALE GENOMIC DNA]</scope>
    <source>
        <strain evidence="3 5">KACC11450</strain>
    </source>
</reference>